<dbReference type="AlphaFoldDB" id="A0A6A8GB56"/>
<keyword evidence="1" id="KW-1133">Transmembrane helix</keyword>
<evidence type="ECO:0000313" key="3">
    <source>
        <dbReference type="Proteomes" id="UP000443423"/>
    </source>
</evidence>
<dbReference type="OrthoDB" id="241062at2157"/>
<proteinExistence type="predicted"/>
<keyword evidence="2" id="KW-0378">Hydrolase</keyword>
<dbReference type="RefSeq" id="WP_151112448.1">
    <property type="nucleotide sequence ID" value="NZ_WKJQ01000001.1"/>
</dbReference>
<reference evidence="2 3" key="1">
    <citation type="submission" date="2019-11" db="EMBL/GenBank/DDBJ databases">
        <title>Whole genome sequence of Haloferax sp. MBLA0078.</title>
        <authorList>
            <person name="Seo M.-J."/>
            <person name="Cho E.-S."/>
        </authorList>
    </citation>
    <scope>NUCLEOTIDE SEQUENCE [LARGE SCALE GENOMIC DNA]</scope>
    <source>
        <strain evidence="2 3">MBLA0078</strain>
    </source>
</reference>
<keyword evidence="3" id="KW-1185">Reference proteome</keyword>
<dbReference type="Pfam" id="PF04307">
    <property type="entry name" value="YdjM"/>
    <property type="match status" value="1"/>
</dbReference>
<keyword evidence="1" id="KW-0472">Membrane</keyword>
<comment type="caution">
    <text evidence="2">The sequence shown here is derived from an EMBL/GenBank/DDBJ whole genome shotgun (WGS) entry which is preliminary data.</text>
</comment>
<dbReference type="GO" id="GO:0016787">
    <property type="term" value="F:hydrolase activity"/>
    <property type="evidence" value="ECO:0007669"/>
    <property type="project" value="UniProtKB-KW"/>
</dbReference>
<keyword evidence="1" id="KW-0812">Transmembrane</keyword>
<feature type="transmembrane region" description="Helical" evidence="1">
    <location>
        <begin position="133"/>
        <end position="156"/>
    </location>
</feature>
<dbReference type="EMBL" id="WKJQ01000001">
    <property type="protein sequence ID" value="MRW97286.1"/>
    <property type="molecule type" value="Genomic_DNA"/>
</dbReference>
<feature type="transmembrane region" description="Helical" evidence="1">
    <location>
        <begin position="65"/>
        <end position="85"/>
    </location>
</feature>
<protein>
    <submittedName>
        <fullName evidence="2">Metal-dependent hydrolase</fullName>
    </submittedName>
</protein>
<dbReference type="InterPro" id="IPR007404">
    <property type="entry name" value="YdjM-like"/>
</dbReference>
<dbReference type="Proteomes" id="UP000443423">
    <property type="component" value="Unassembled WGS sequence"/>
</dbReference>
<sequence length="166" mass="18122">MPDLLSHALLAYSLAMVASWRYEWITQPYVTVAMAGAFIPDMAKAELVLSSARIEQLLGVPFDWFGLHTTGAVICSVLIGVLLVHAKERKQVFFLLSLGASSHLIADAFLLKPTGVSYPLLWPLTRIYPPTPGLYLSTDVGPAIVLGTIALLVYGVTRYQGEPYES</sequence>
<feature type="transmembrane region" description="Helical" evidence="1">
    <location>
        <begin position="92"/>
        <end position="113"/>
    </location>
</feature>
<evidence type="ECO:0000313" key="2">
    <source>
        <dbReference type="EMBL" id="MRW97286.1"/>
    </source>
</evidence>
<accession>A0A6A8GB56</accession>
<evidence type="ECO:0000256" key="1">
    <source>
        <dbReference type="SAM" id="Phobius"/>
    </source>
</evidence>
<name>A0A6A8GB56_9EURY</name>
<gene>
    <name evidence="2" type="ORF">GJR99_11975</name>
</gene>
<organism evidence="2 3">
    <name type="scientific">Haloferax marinum</name>
    <dbReference type="NCBI Taxonomy" id="2666143"/>
    <lineage>
        <taxon>Archaea</taxon>
        <taxon>Methanobacteriati</taxon>
        <taxon>Methanobacteriota</taxon>
        <taxon>Stenosarchaea group</taxon>
        <taxon>Halobacteria</taxon>
        <taxon>Halobacteriales</taxon>
        <taxon>Haloferacaceae</taxon>
        <taxon>Haloferax</taxon>
    </lineage>
</organism>